<comment type="similarity">
    <text evidence="2">Belongs to the bacterial sugar transferase family.</text>
</comment>
<dbReference type="PROSITE" id="PS51257">
    <property type="entry name" value="PROKAR_LIPOPROTEIN"/>
    <property type="match status" value="1"/>
</dbReference>
<evidence type="ECO:0000256" key="2">
    <source>
        <dbReference type="ARBA" id="ARBA00006464"/>
    </source>
</evidence>
<proteinExistence type="inferred from homology"/>
<dbReference type="EMBL" id="BAABCA010000004">
    <property type="protein sequence ID" value="GAA4235961.1"/>
    <property type="molecule type" value="Genomic_DNA"/>
</dbReference>
<name>A0ABP8C999_9FLAO</name>
<protein>
    <submittedName>
        <fullName evidence="9">Exopolysaccharide biosynthesis polyprenyl glycosylphosphotransferase</fullName>
    </submittedName>
</protein>
<organism evidence="9 10">
    <name type="scientific">Postechiella marina</name>
    <dbReference type="NCBI Taxonomy" id="943941"/>
    <lineage>
        <taxon>Bacteria</taxon>
        <taxon>Pseudomonadati</taxon>
        <taxon>Bacteroidota</taxon>
        <taxon>Flavobacteriia</taxon>
        <taxon>Flavobacteriales</taxon>
        <taxon>Flavobacteriaceae</taxon>
        <taxon>Postechiella</taxon>
    </lineage>
</organism>
<evidence type="ECO:0000313" key="10">
    <source>
        <dbReference type="Proteomes" id="UP001501496"/>
    </source>
</evidence>
<feature type="domain" description="Bacterial sugar transferase" evidence="8">
    <location>
        <begin position="279"/>
        <end position="460"/>
    </location>
</feature>
<dbReference type="InterPro" id="IPR003362">
    <property type="entry name" value="Bact_transf"/>
</dbReference>
<comment type="caution">
    <text evidence="9">The sequence shown here is derived from an EMBL/GenBank/DDBJ whole genome shotgun (WGS) entry which is preliminary data.</text>
</comment>
<evidence type="ECO:0000256" key="1">
    <source>
        <dbReference type="ARBA" id="ARBA00004141"/>
    </source>
</evidence>
<keyword evidence="5 7" id="KW-1133">Transmembrane helix</keyword>
<dbReference type="Proteomes" id="UP001501496">
    <property type="component" value="Unassembled WGS sequence"/>
</dbReference>
<keyword evidence="4 7" id="KW-0812">Transmembrane</keyword>
<evidence type="ECO:0000256" key="7">
    <source>
        <dbReference type="SAM" id="Phobius"/>
    </source>
</evidence>
<dbReference type="PANTHER" id="PTHR30576">
    <property type="entry name" value="COLANIC BIOSYNTHESIS UDP-GLUCOSE LIPID CARRIER TRANSFERASE"/>
    <property type="match status" value="1"/>
</dbReference>
<evidence type="ECO:0000256" key="4">
    <source>
        <dbReference type="ARBA" id="ARBA00022692"/>
    </source>
</evidence>
<evidence type="ECO:0000256" key="5">
    <source>
        <dbReference type="ARBA" id="ARBA00022989"/>
    </source>
</evidence>
<feature type="transmembrane region" description="Helical" evidence="7">
    <location>
        <begin position="112"/>
        <end position="134"/>
    </location>
</feature>
<dbReference type="PANTHER" id="PTHR30576:SF0">
    <property type="entry name" value="UNDECAPRENYL-PHOSPHATE N-ACETYLGALACTOSAMINYL 1-PHOSPHATE TRANSFERASE-RELATED"/>
    <property type="match status" value="1"/>
</dbReference>
<gene>
    <name evidence="9" type="ORF">GCM10022291_19170</name>
</gene>
<feature type="transmembrane region" description="Helical" evidence="7">
    <location>
        <begin position="280"/>
        <end position="306"/>
    </location>
</feature>
<dbReference type="NCBIfam" id="TIGR03025">
    <property type="entry name" value="EPS_sugtrans"/>
    <property type="match status" value="1"/>
</dbReference>
<dbReference type="InterPro" id="IPR017475">
    <property type="entry name" value="EPS_sugar_tfrase"/>
</dbReference>
<evidence type="ECO:0000256" key="3">
    <source>
        <dbReference type="ARBA" id="ARBA00022679"/>
    </source>
</evidence>
<dbReference type="Pfam" id="PF02397">
    <property type="entry name" value="Bac_transf"/>
    <property type="match status" value="1"/>
</dbReference>
<comment type="subcellular location">
    <subcellularLocation>
        <location evidence="1">Membrane</location>
        <topology evidence="1">Multi-pass membrane protein</topology>
    </subcellularLocation>
</comment>
<accession>A0ABP8C999</accession>
<keyword evidence="3" id="KW-0808">Transferase</keyword>
<dbReference type="RefSeq" id="WP_344787984.1">
    <property type="nucleotide sequence ID" value="NZ_BAABCA010000004.1"/>
</dbReference>
<evidence type="ECO:0000256" key="6">
    <source>
        <dbReference type="ARBA" id="ARBA00023136"/>
    </source>
</evidence>
<feature type="transmembrane region" description="Helical" evidence="7">
    <location>
        <begin position="80"/>
        <end position="100"/>
    </location>
</feature>
<evidence type="ECO:0000313" key="9">
    <source>
        <dbReference type="EMBL" id="GAA4235961.1"/>
    </source>
</evidence>
<keyword evidence="6 7" id="KW-0472">Membrane</keyword>
<evidence type="ECO:0000259" key="8">
    <source>
        <dbReference type="Pfam" id="PF02397"/>
    </source>
</evidence>
<feature type="transmembrane region" description="Helical" evidence="7">
    <location>
        <begin position="48"/>
        <end position="68"/>
    </location>
</feature>
<dbReference type="Gene3D" id="3.40.50.720">
    <property type="entry name" value="NAD(P)-binding Rossmann-like Domain"/>
    <property type="match status" value="1"/>
</dbReference>
<sequence>MSKKGVHFNISERRILLRVFDIVSVLTVLYIVSSCFDFNYFTINDENWRWIFVLVVYISVFGTIFELYDLQSSSRIEKVSANIVLTVSITVLFYFLTPFFTPVLPDNRLQILYFYVSILTALLIWRWAYLLLIVSPRFFKKVLVIGEISNIEAIIKAFNYADPNYKIVGFINCEVNKENRVRLNIKNVVEYSPKEIYEVIKEKHISEIVIASYKSENITSEIYRDLITLLEGGFSIKEYTQVYEEMTYRVPVQFVGKDFYKYFPFSRSNHNKMYLFFHRFFDIVLSIFGLLVGFAILPFILLGNLIGNRGSLIYKQERIGKNGNIFNIIKYRTMVHNAEKNGAVWAKKNDKRITPFGKFMRNTRLDEFPQFINILKGEMSLIGPRPERPHFVRELSQVLPFYETRHIVKPGLTGWAQVNTRYGSSIDDSLLKLQYDFYYIKHRSFFLDVNIIIKTISTMIFFRGQ</sequence>
<feature type="transmembrane region" description="Helical" evidence="7">
    <location>
        <begin position="20"/>
        <end position="42"/>
    </location>
</feature>
<keyword evidence="10" id="KW-1185">Reference proteome</keyword>
<reference evidence="10" key="1">
    <citation type="journal article" date="2019" name="Int. J. Syst. Evol. Microbiol.">
        <title>The Global Catalogue of Microorganisms (GCM) 10K type strain sequencing project: providing services to taxonomists for standard genome sequencing and annotation.</title>
        <authorList>
            <consortium name="The Broad Institute Genomics Platform"/>
            <consortium name="The Broad Institute Genome Sequencing Center for Infectious Disease"/>
            <person name="Wu L."/>
            <person name="Ma J."/>
        </authorList>
    </citation>
    <scope>NUCLEOTIDE SEQUENCE [LARGE SCALE GENOMIC DNA]</scope>
    <source>
        <strain evidence="10">JCM 17630</strain>
    </source>
</reference>